<proteinExistence type="predicted"/>
<dbReference type="SUPFAM" id="SSF50998">
    <property type="entry name" value="Quinoprotein alcohol dehydrogenase-like"/>
    <property type="match status" value="1"/>
</dbReference>
<dbReference type="Proteomes" id="UP000557193">
    <property type="component" value="Unassembled WGS sequence"/>
</dbReference>
<evidence type="ECO:0000256" key="1">
    <source>
        <dbReference type="SAM" id="SignalP"/>
    </source>
</evidence>
<feature type="signal peptide" evidence="1">
    <location>
        <begin position="1"/>
        <end position="29"/>
    </location>
</feature>
<evidence type="ECO:0000313" key="3">
    <source>
        <dbReference type="Proteomes" id="UP000557193"/>
    </source>
</evidence>
<organism evidence="2 3">
    <name type="scientific">Pseudomonas fluvialis</name>
    <dbReference type="NCBI Taxonomy" id="1793966"/>
    <lineage>
        <taxon>Bacteria</taxon>
        <taxon>Pseudomonadati</taxon>
        <taxon>Pseudomonadota</taxon>
        <taxon>Gammaproteobacteria</taxon>
        <taxon>Pseudomonadales</taxon>
        <taxon>Pseudomonadaceae</taxon>
        <taxon>Pseudomonas</taxon>
    </lineage>
</organism>
<dbReference type="EMBL" id="JACHLL010000004">
    <property type="protein sequence ID" value="MBB6342399.1"/>
    <property type="molecule type" value="Genomic_DNA"/>
</dbReference>
<dbReference type="InterPro" id="IPR011047">
    <property type="entry name" value="Quinoprotein_ADH-like_sf"/>
</dbReference>
<keyword evidence="1" id="KW-0732">Signal</keyword>
<gene>
    <name evidence="2" type="ORF">HNP49_002581</name>
</gene>
<sequence length="1596" mass="170223">MNKPIHVFPRVMLSTLVSALLLQSAISYADDTEIFFGGPAIDESVRPNVLFVLDNSGSMQWRTSSNSNPSGSELSRMQILKNSFSSIINSAGAINAGIMVLNSRANYDGRMVYPVTNIDTPMPNSAEVVASTPEIIVSGDDATERTDTSNNAVINEDVLFMGNISNVTSVPYAPNKLLEDNDAFFIKPNAGQDYACRMDKPNSRPGGAVCTNNDVDTINLRAGSDVYVSPVRATSLLYFRDVRNSDATTIPANARLAADFTAYLDLRPTNTQGTRPSVQVSIERNKAPGALNDSSQVGARTFLPTVTLQPNSWNSAQTATIDITQVIKDLLAIDGLPLDDVLIKVRATNNADYTFCARNCGSGNANAPKLRINYTSSSTYNETRMGALRFQNVGIPQGATVTGARLDFVPATTSSDPVTFTIKAESSNDASVFTNSSDLSGGRSKTAAMVSWAPDAWTNASPPVHIEGPTVTALVQEVVNRSSWCGNNSMAFYLEPTGGTGSRTAHSIDGAPGLQPTLTVTYTGGSGGCLNPIIEATVNSAKNDAYEENDDDMVLGGSTLPVDRSRFAARFEGMPIVRNATILDVKAILTPANTVAGANVSTTIRFESADNSAPFTSNDDDITDRNDTTDSTCVIDSWITGIPFSCSNSTLTAGLQGIVNRSGWAPGNAITFMSVQGADSNLEVQAYESNPAQAIKLRIKLANGGLASTDYTVRNHLNALVQSMVAGDGTPIVPTMNEGVRYLRGNRTGYDSPITSACQTTHMVILTDGQANGNGAQSSIGSLIGETCTGDASDSDEQCGRSLSEWAALTDQSSFDGDNFITTHTIGFALGALAPSTVAQDFLNDLAESGGGQAYTAENASQLSAAFSAILQDVLSTDTTFVSPGATVNQFNRQSNKNEVYFALFKPGETNRWLGNVKRYALNSGEGDIILDADGVGAIDGDTGFFKSDARSFWTATADGNNTAAGGVANQLPAAASRKVYTYLGASPVSPVTLTASQHLLNTANAGITYDKLGLTAGRSAERNSLINWLRGYDDVASSERKTLGDPLHSVPRLVTYRCNSYTDATYKTCASEDQSVFVGTNEGYVQAFDTNSGVEQMAFMPETLLSNSVKLRDNVRSTSLFPRPYGMDNTVVTWVNDINKNGVIYGGKNPESATPALLSGLNTGEFVYAYATMGRGGRNLYSLDVTDTNAPKLRWFLTPSTPGFARLGQTWSTPVVTKIKIGSTETPIIMFAGGYDETQDDVSIRDWNGDSKAFGSTRTQDQYGNALYIVNALTGQLIWSGSSEATNASAQSHQQLTKMKYSMPGSLRVIDINRDGYADQFFIGDMGGQVWRFFINNGNAVGSIVSPLDSGSGTTNDGVFASIIPADSGSESDAQLKSKLRRFYNEPDVALLTVNAGKSLIINIGSGFRGHPLDTNVEDRFYSFRTPIIDTNAVHSILSESDMYDATANLIQEGTASEKAAAATAFGSNTGGWYIRLDDRDGEKVLSRALTFAGQVFFSTYEPGNSEPTTTCKAVQGAGRSYAVNLFDATPVQQRVNGSPDRLDRVKALKTAGIPPDVVALFPEGKKKASLCNATECEDMDVDISVGPTYWIDEK</sequence>
<comment type="caution">
    <text evidence="2">The sequence shown here is derived from an EMBL/GenBank/DDBJ whole genome shotgun (WGS) entry which is preliminary data.</text>
</comment>
<feature type="chain" id="PRO_5031261915" evidence="1">
    <location>
        <begin position="30"/>
        <end position="1596"/>
    </location>
</feature>
<protein>
    <submittedName>
        <fullName evidence="2">Type IV pilus assembly protein PilY1</fullName>
    </submittedName>
</protein>
<evidence type="ECO:0000313" key="2">
    <source>
        <dbReference type="EMBL" id="MBB6342399.1"/>
    </source>
</evidence>
<dbReference type="RefSeq" id="WP_184683849.1">
    <property type="nucleotide sequence ID" value="NZ_JACHLL010000004.1"/>
</dbReference>
<dbReference type="SUPFAM" id="SSF53300">
    <property type="entry name" value="vWA-like"/>
    <property type="match status" value="1"/>
</dbReference>
<accession>A0A7X0BT60</accession>
<reference evidence="2 3" key="1">
    <citation type="submission" date="2020-08" db="EMBL/GenBank/DDBJ databases">
        <title>Functional genomics of gut bacteria from endangered species of beetles.</title>
        <authorList>
            <person name="Carlos-Shanley C."/>
        </authorList>
    </citation>
    <scope>NUCLEOTIDE SEQUENCE [LARGE SCALE GENOMIC DNA]</scope>
    <source>
        <strain evidence="2 3">S00202</strain>
    </source>
</reference>
<dbReference type="InterPro" id="IPR036465">
    <property type="entry name" value="vWFA_dom_sf"/>
</dbReference>
<keyword evidence="3" id="KW-1185">Reference proteome</keyword>
<dbReference type="Gene3D" id="3.40.50.410">
    <property type="entry name" value="von Willebrand factor, type A domain"/>
    <property type="match status" value="2"/>
</dbReference>
<name>A0A7X0BT60_9PSED</name>